<dbReference type="Pfam" id="PF13454">
    <property type="entry name" value="NAD_binding_9"/>
    <property type="match status" value="1"/>
</dbReference>
<evidence type="ECO:0000259" key="1">
    <source>
        <dbReference type="Pfam" id="PF13454"/>
    </source>
</evidence>
<dbReference type="EMBL" id="JBHMEZ010000012">
    <property type="protein sequence ID" value="MFB9053843.1"/>
    <property type="molecule type" value="Genomic_DNA"/>
</dbReference>
<dbReference type="InterPro" id="IPR038732">
    <property type="entry name" value="HpyO/CreE_NAD-binding"/>
</dbReference>
<proteinExistence type="predicted"/>
<accession>A0ABV5F3X6</accession>
<organism evidence="2 3">
    <name type="scientific">Formosa undariae</name>
    <dbReference type="NCBI Taxonomy" id="1325436"/>
    <lineage>
        <taxon>Bacteria</taxon>
        <taxon>Pseudomonadati</taxon>
        <taxon>Bacteroidota</taxon>
        <taxon>Flavobacteriia</taxon>
        <taxon>Flavobacteriales</taxon>
        <taxon>Flavobacteriaceae</taxon>
        <taxon>Formosa</taxon>
    </lineage>
</organism>
<keyword evidence="3" id="KW-1185">Reference proteome</keyword>
<evidence type="ECO:0000313" key="2">
    <source>
        <dbReference type="EMBL" id="MFB9053843.1"/>
    </source>
</evidence>
<feature type="domain" description="FAD-dependent urate hydroxylase HpyO/Asp monooxygenase CreE-like FAD/NAD(P)-binding" evidence="1">
    <location>
        <begin position="7"/>
        <end position="170"/>
    </location>
</feature>
<reference evidence="2 3" key="1">
    <citation type="submission" date="2024-09" db="EMBL/GenBank/DDBJ databases">
        <authorList>
            <person name="Sun Q."/>
            <person name="Mori K."/>
        </authorList>
    </citation>
    <scope>NUCLEOTIDE SEQUENCE [LARGE SCALE GENOMIC DNA]</scope>
    <source>
        <strain evidence="2 3">CECT 8286</strain>
    </source>
</reference>
<sequence>MKQLKLAIIGSGASAIYCLQHISNHAEVLLKQFQHISIFDKNKHMGFGMPYNPALTDKFNLSNISSEEIPALPQTFSDWLRSQDNVFLDALNVNNFPIEDYKIYSRISLGHYFHNQFNILIKKLKLSGFKVEEFVNHKVEDIVPISENTFKIIANQSEYSVNRIIISTGHNVSKNDKPNIGYYESPWPIKKIIPKESTYYNFEIGILGASLSAFDVVSSLTHRHGKFHKENNQLTFTLNPKAKDFKITLHAAEGWLPHLQYEQKEPFREIYRHTTRDAILNLRTPNGIIKIEDYFDKICRPALIKAFKKDKNKAMAMALENVQFSFKDFIEDMSASHDYIDCFDGMKKELPQAKDSIYHNKPIHWMETLDDLMYCLNFHAELLSAEGHLFFNTIVKPFLMSVIAALPLDSAHILLALHDAKVLNLVAGKVTIDNTKENEGTAIKIKNQDNTITSKTYNMFINCAGHDTVELEDYPFKSLVEHKVLSKASAKFEDKKHIIPDLQLKHKTYSEQQETYLLTGGIAVDSAYRVIGKDHKVSPNIYDISFPHIYGCRPYSYGLQACNATSALVIASWLSHYTPEHSKISTRQITDIYESNTEL</sequence>
<gene>
    <name evidence="2" type="ORF">ACFFVB_12220</name>
</gene>
<protein>
    <submittedName>
        <fullName evidence="2">FAD/NAD(P)-binding protein</fullName>
    </submittedName>
</protein>
<dbReference type="PANTHER" id="PTHR40254:SF1">
    <property type="entry name" value="BLR0577 PROTEIN"/>
    <property type="match status" value="1"/>
</dbReference>
<comment type="caution">
    <text evidence="2">The sequence shown here is derived from an EMBL/GenBank/DDBJ whole genome shotgun (WGS) entry which is preliminary data.</text>
</comment>
<dbReference type="RefSeq" id="WP_382383155.1">
    <property type="nucleotide sequence ID" value="NZ_JBHMEZ010000012.1"/>
</dbReference>
<dbReference type="Proteomes" id="UP001589605">
    <property type="component" value="Unassembled WGS sequence"/>
</dbReference>
<evidence type="ECO:0000313" key="3">
    <source>
        <dbReference type="Proteomes" id="UP001589605"/>
    </source>
</evidence>
<dbReference type="PANTHER" id="PTHR40254">
    <property type="entry name" value="BLR0577 PROTEIN"/>
    <property type="match status" value="1"/>
</dbReference>
<dbReference type="SUPFAM" id="SSF51905">
    <property type="entry name" value="FAD/NAD(P)-binding domain"/>
    <property type="match status" value="1"/>
</dbReference>
<dbReference type="InterPro" id="IPR036188">
    <property type="entry name" value="FAD/NAD-bd_sf"/>
</dbReference>
<name>A0ABV5F3X6_9FLAO</name>
<dbReference type="InterPro" id="IPR052189">
    <property type="entry name" value="L-asp_N-monooxygenase_NS-form"/>
</dbReference>